<dbReference type="PANTHER" id="PTHR43031">
    <property type="entry name" value="FAD-DEPENDENT OXIDOREDUCTASE"/>
    <property type="match status" value="1"/>
</dbReference>
<dbReference type="Pfam" id="PF00581">
    <property type="entry name" value="Rhodanese"/>
    <property type="match status" value="2"/>
</dbReference>
<dbReference type="CDD" id="cd00158">
    <property type="entry name" value="RHOD"/>
    <property type="match status" value="2"/>
</dbReference>
<dbReference type="AlphaFoldDB" id="A0A0D8JD17"/>
<dbReference type="PATRIC" id="fig|1544798.3.peg.609"/>
<dbReference type="OrthoDB" id="1450994at2"/>
<evidence type="ECO:0000313" key="4">
    <source>
        <dbReference type="Proteomes" id="UP000032544"/>
    </source>
</evidence>
<dbReference type="InterPro" id="IPR050229">
    <property type="entry name" value="GlpE_sulfurtransferase"/>
</dbReference>
<dbReference type="SUPFAM" id="SSF52821">
    <property type="entry name" value="Rhodanese/Cell cycle control phosphatase"/>
    <property type="match status" value="2"/>
</dbReference>
<proteinExistence type="predicted"/>
<feature type="domain" description="Rhodanese" evidence="2">
    <location>
        <begin position="239"/>
        <end position="303"/>
    </location>
</feature>
<accession>A0A0D8JD17</accession>
<dbReference type="InterPro" id="IPR036873">
    <property type="entry name" value="Rhodanese-like_dom_sf"/>
</dbReference>
<dbReference type="Gene3D" id="3.40.250.10">
    <property type="entry name" value="Rhodanese-like domain"/>
    <property type="match status" value="2"/>
</dbReference>
<evidence type="ECO:0000313" key="3">
    <source>
        <dbReference type="EMBL" id="KJF44461.1"/>
    </source>
</evidence>
<evidence type="ECO:0000259" key="2">
    <source>
        <dbReference type="PROSITE" id="PS50206"/>
    </source>
</evidence>
<sequence length="329" mass="35692">MKKYFFYTLLLAMFASVTFNGCKYEEEECDCSGSEPVAYETLTTYLKSVDMDINHILTNAAGQKFVMAAPADGDLSSKWIMDIRGDVDFAAAHIEGAHNVAFGDILTAAATADKPILVVCYTGQTACYATSLLRLYGYEDTQALKWGMSGWNTNLDKWTPNCKSLDDANNWTSSEATAGSFDAPTWTSTSTNGADILAERVEEVVAAGFKTVKGADVLATPANYYVNNYFSADHYTGFGHVNGAVRINPLLIDDCSKLDPNGKVVTYCYTGQTSAVITAYLNVLGFDAYSLLFGMNGLSHTNSFWEAGGVTNHWGFDSNPKDLPTVSSN</sequence>
<organism evidence="3 4">
    <name type="scientific">Draconibacterium sediminis</name>
    <dbReference type="NCBI Taxonomy" id="1544798"/>
    <lineage>
        <taxon>Bacteria</taxon>
        <taxon>Pseudomonadati</taxon>
        <taxon>Bacteroidota</taxon>
        <taxon>Bacteroidia</taxon>
        <taxon>Marinilabiliales</taxon>
        <taxon>Prolixibacteraceae</taxon>
        <taxon>Draconibacterium</taxon>
    </lineage>
</organism>
<dbReference type="InterPro" id="IPR001763">
    <property type="entry name" value="Rhodanese-like_dom"/>
</dbReference>
<keyword evidence="1" id="KW-0732">Signal</keyword>
<feature type="chain" id="PRO_5002330836" description="Rhodanese domain-containing protein" evidence="1">
    <location>
        <begin position="21"/>
        <end position="329"/>
    </location>
</feature>
<dbReference type="Proteomes" id="UP000032544">
    <property type="component" value="Unassembled WGS sequence"/>
</dbReference>
<name>A0A0D8JD17_9BACT</name>
<dbReference type="EMBL" id="JRHC01000001">
    <property type="protein sequence ID" value="KJF44461.1"/>
    <property type="molecule type" value="Genomic_DNA"/>
</dbReference>
<comment type="caution">
    <text evidence="3">The sequence shown here is derived from an EMBL/GenBank/DDBJ whole genome shotgun (WGS) entry which is preliminary data.</text>
</comment>
<dbReference type="STRING" id="1544798.LH29_02935"/>
<dbReference type="SMART" id="SM00450">
    <property type="entry name" value="RHOD"/>
    <property type="match status" value="2"/>
</dbReference>
<dbReference type="PROSITE" id="PS50206">
    <property type="entry name" value="RHODANESE_3"/>
    <property type="match status" value="2"/>
</dbReference>
<reference evidence="3 4" key="1">
    <citation type="submission" date="2014-09" db="EMBL/GenBank/DDBJ databases">
        <title>Draft Genome Sequence of Draconibacterium sp. JN14CK-3.</title>
        <authorList>
            <person name="Dong C."/>
            <person name="Lai Q."/>
            <person name="Shao Z."/>
        </authorList>
    </citation>
    <scope>NUCLEOTIDE SEQUENCE [LARGE SCALE GENOMIC DNA]</scope>
    <source>
        <strain evidence="3 4">JN14CK-3</strain>
    </source>
</reference>
<protein>
    <recommendedName>
        <fullName evidence="2">Rhodanese domain-containing protein</fullName>
    </recommendedName>
</protein>
<feature type="domain" description="Rhodanese" evidence="2">
    <location>
        <begin position="74"/>
        <end position="157"/>
    </location>
</feature>
<dbReference type="PANTHER" id="PTHR43031:SF16">
    <property type="entry name" value="OXIDOREDUCTASE"/>
    <property type="match status" value="1"/>
</dbReference>
<gene>
    <name evidence="3" type="ORF">LH29_02935</name>
</gene>
<evidence type="ECO:0000256" key="1">
    <source>
        <dbReference type="SAM" id="SignalP"/>
    </source>
</evidence>
<feature type="signal peptide" evidence="1">
    <location>
        <begin position="1"/>
        <end position="20"/>
    </location>
</feature>
<keyword evidence="4" id="KW-1185">Reference proteome</keyword>
<dbReference type="RefSeq" id="WP_045026017.1">
    <property type="nucleotide sequence ID" value="NZ_JRHC01000001.1"/>
</dbReference>